<dbReference type="Proteomes" id="UP001189429">
    <property type="component" value="Unassembled WGS sequence"/>
</dbReference>
<feature type="compositionally biased region" description="Low complexity" evidence="1">
    <location>
        <begin position="64"/>
        <end position="79"/>
    </location>
</feature>
<feature type="chain" id="PRO_5046766304" evidence="2">
    <location>
        <begin position="18"/>
        <end position="140"/>
    </location>
</feature>
<sequence>LVLCSFLSLARSSLCLCCETRSGRDRPRSSPEHRLTKSQWASWGLRAGFLADEFLRSGLHRNTATTSTAASAGAVTSPSRQKAPRREGPSSAHRGAKPGGAGSSIAALREEGSRQAVHRACAGWRQRERERAQASANLMF</sequence>
<comment type="caution">
    <text evidence="3">The sequence shown here is derived from an EMBL/GenBank/DDBJ whole genome shotgun (WGS) entry which is preliminary data.</text>
</comment>
<keyword evidence="2" id="KW-0732">Signal</keyword>
<dbReference type="EMBL" id="CAUYUJ010002025">
    <property type="protein sequence ID" value="CAK0798828.1"/>
    <property type="molecule type" value="Genomic_DNA"/>
</dbReference>
<reference evidence="3" key="1">
    <citation type="submission" date="2023-10" db="EMBL/GenBank/DDBJ databases">
        <authorList>
            <person name="Chen Y."/>
            <person name="Shah S."/>
            <person name="Dougan E. K."/>
            <person name="Thang M."/>
            <person name="Chan C."/>
        </authorList>
    </citation>
    <scope>NUCLEOTIDE SEQUENCE [LARGE SCALE GENOMIC DNA]</scope>
</reference>
<gene>
    <name evidence="3" type="ORF">PCOR1329_LOCUS7477</name>
</gene>
<protein>
    <submittedName>
        <fullName evidence="3">Uncharacterized protein</fullName>
    </submittedName>
</protein>
<accession>A0ABN9PZQ6</accession>
<feature type="non-terminal residue" evidence="3">
    <location>
        <position position="140"/>
    </location>
</feature>
<feature type="signal peptide" evidence="2">
    <location>
        <begin position="1"/>
        <end position="17"/>
    </location>
</feature>
<feature type="region of interest" description="Disordered" evidence="1">
    <location>
        <begin position="64"/>
        <end position="112"/>
    </location>
</feature>
<name>A0ABN9PZQ6_9DINO</name>
<evidence type="ECO:0000256" key="2">
    <source>
        <dbReference type="SAM" id="SignalP"/>
    </source>
</evidence>
<proteinExistence type="predicted"/>
<evidence type="ECO:0000256" key="1">
    <source>
        <dbReference type="SAM" id="MobiDB-lite"/>
    </source>
</evidence>
<feature type="non-terminal residue" evidence="3">
    <location>
        <position position="1"/>
    </location>
</feature>
<evidence type="ECO:0000313" key="3">
    <source>
        <dbReference type="EMBL" id="CAK0798828.1"/>
    </source>
</evidence>
<evidence type="ECO:0000313" key="4">
    <source>
        <dbReference type="Proteomes" id="UP001189429"/>
    </source>
</evidence>
<keyword evidence="4" id="KW-1185">Reference proteome</keyword>
<organism evidence="3 4">
    <name type="scientific">Prorocentrum cordatum</name>
    <dbReference type="NCBI Taxonomy" id="2364126"/>
    <lineage>
        <taxon>Eukaryota</taxon>
        <taxon>Sar</taxon>
        <taxon>Alveolata</taxon>
        <taxon>Dinophyceae</taxon>
        <taxon>Prorocentrales</taxon>
        <taxon>Prorocentraceae</taxon>
        <taxon>Prorocentrum</taxon>
    </lineage>
</organism>